<evidence type="ECO:0000313" key="3">
    <source>
        <dbReference type="Proteomes" id="UP001167160"/>
    </source>
</evidence>
<evidence type="ECO:0008006" key="4">
    <source>
        <dbReference type="Google" id="ProtNLM"/>
    </source>
</evidence>
<gene>
    <name evidence="2" type="ORF">M1E25_01830</name>
</gene>
<feature type="compositionally biased region" description="Basic and acidic residues" evidence="1">
    <location>
        <begin position="1"/>
        <end position="12"/>
    </location>
</feature>
<dbReference type="Proteomes" id="UP001167160">
    <property type="component" value="Unassembled WGS sequence"/>
</dbReference>
<dbReference type="EMBL" id="JAMQGM010000002">
    <property type="protein sequence ID" value="MCM2576102.1"/>
    <property type="molecule type" value="Genomic_DNA"/>
</dbReference>
<keyword evidence="3" id="KW-1185">Reference proteome</keyword>
<comment type="caution">
    <text evidence="2">The sequence shown here is derived from an EMBL/GenBank/DDBJ whole genome shotgun (WGS) entry which is preliminary data.</text>
</comment>
<evidence type="ECO:0000256" key="1">
    <source>
        <dbReference type="SAM" id="MobiDB-lite"/>
    </source>
</evidence>
<organism evidence="2 3">
    <name type="scientific">Streptomyces meridianus</name>
    <dbReference type="NCBI Taxonomy" id="2938945"/>
    <lineage>
        <taxon>Bacteria</taxon>
        <taxon>Bacillati</taxon>
        <taxon>Actinomycetota</taxon>
        <taxon>Actinomycetes</taxon>
        <taxon>Kitasatosporales</taxon>
        <taxon>Streptomycetaceae</taxon>
        <taxon>Streptomyces</taxon>
    </lineage>
</organism>
<sequence length="81" mass="8990">MAKLLDRAKEGTQRGLTRSKQKLDDVQAQRAGQELLRKLGTAYYKEQRGGGSSQDTQDALNAVTAHITDHGDAFLEHSRNH</sequence>
<accession>A0ABT0X0K8</accession>
<dbReference type="RefSeq" id="WP_251408387.1">
    <property type="nucleotide sequence ID" value="NZ_JAMQGM010000002.1"/>
</dbReference>
<proteinExistence type="predicted"/>
<name>A0ABT0X0K8_9ACTN</name>
<protein>
    <recommendedName>
        <fullName evidence="4">Antitoxin</fullName>
    </recommendedName>
</protein>
<evidence type="ECO:0000313" key="2">
    <source>
        <dbReference type="EMBL" id="MCM2576102.1"/>
    </source>
</evidence>
<feature type="region of interest" description="Disordered" evidence="1">
    <location>
        <begin position="1"/>
        <end position="29"/>
    </location>
</feature>
<reference evidence="2" key="1">
    <citation type="journal article" date="2023" name="Int. J. Syst. Evol. Microbiol.">
        <title>Streptomyces meridianus sp. nov. isolated from brackish water of the Tagus estuary in Alcochete, Portugal.</title>
        <authorList>
            <person name="Santos J.D.N."/>
            <person name="Klimek D."/>
            <person name="Calusinska M."/>
            <person name="Lobo Da Cunha A."/>
            <person name="Catita J."/>
            <person name="Goncalves H."/>
            <person name="Gonzalez I."/>
            <person name="Reyes F."/>
            <person name="Lage O.M."/>
        </authorList>
    </citation>
    <scope>NUCLEOTIDE SEQUENCE</scope>
    <source>
        <strain evidence="2">MTZ3.1</strain>
    </source>
</reference>